<keyword evidence="1" id="KW-1133">Transmembrane helix</keyword>
<dbReference type="EMBL" id="OV696701">
    <property type="protein sequence ID" value="CAH1248409.1"/>
    <property type="molecule type" value="Genomic_DNA"/>
</dbReference>
<evidence type="ECO:0000313" key="2">
    <source>
        <dbReference type="EMBL" id="CAH1248409.1"/>
    </source>
</evidence>
<gene>
    <name evidence="2" type="primary">Hypp8126</name>
    <name evidence="2" type="ORF">BLAG_LOCUS9749</name>
</gene>
<reference evidence="2" key="1">
    <citation type="submission" date="2022-01" db="EMBL/GenBank/DDBJ databases">
        <authorList>
            <person name="Braso-Vives M."/>
        </authorList>
    </citation>
    <scope>NUCLEOTIDE SEQUENCE</scope>
</reference>
<name>A0A8K0ECZ3_BRALA</name>
<protein>
    <submittedName>
        <fullName evidence="2">Hypp8126 protein</fullName>
    </submittedName>
</protein>
<keyword evidence="1" id="KW-0812">Transmembrane</keyword>
<dbReference type="Proteomes" id="UP000838412">
    <property type="component" value="Chromosome 16"/>
</dbReference>
<dbReference type="AlphaFoldDB" id="A0A8K0ECZ3"/>
<sequence>MINVRLNLLRAAGRRLPGQGRLLGGRTTLLWYHMHSRDHIGSAGFWVAIALTTVMPVLVVMLADRTVEKRLRGKTKEEQWLEVASSVAK</sequence>
<evidence type="ECO:0000256" key="1">
    <source>
        <dbReference type="SAM" id="Phobius"/>
    </source>
</evidence>
<keyword evidence="3" id="KW-1185">Reference proteome</keyword>
<keyword evidence="1" id="KW-0472">Membrane</keyword>
<organism evidence="2 3">
    <name type="scientific">Branchiostoma lanceolatum</name>
    <name type="common">Common lancelet</name>
    <name type="synonym">Amphioxus lanceolatum</name>
    <dbReference type="NCBI Taxonomy" id="7740"/>
    <lineage>
        <taxon>Eukaryota</taxon>
        <taxon>Metazoa</taxon>
        <taxon>Chordata</taxon>
        <taxon>Cephalochordata</taxon>
        <taxon>Leptocardii</taxon>
        <taxon>Amphioxiformes</taxon>
        <taxon>Branchiostomatidae</taxon>
        <taxon>Branchiostoma</taxon>
    </lineage>
</organism>
<evidence type="ECO:0000313" key="3">
    <source>
        <dbReference type="Proteomes" id="UP000838412"/>
    </source>
</evidence>
<proteinExistence type="predicted"/>
<accession>A0A8K0ECZ3</accession>
<feature type="transmembrane region" description="Helical" evidence="1">
    <location>
        <begin position="43"/>
        <end position="63"/>
    </location>
</feature>